<reference evidence="2" key="2">
    <citation type="submission" date="2010-03" db="EMBL/GenBank/DDBJ databases">
        <title>The genome sequence of Coccidioides posadasii strain Silveira.</title>
        <authorList>
            <consortium name="The Broad Institute Genome Sequencing Center for Infectious Disease"/>
            <person name="Neafsey D."/>
            <person name="Orbach M."/>
            <person name="Henn M.R."/>
            <person name="Cole G.T."/>
            <person name="Galgiani J."/>
            <person name="Gardner M.J."/>
            <person name="Kirkland T.N."/>
            <person name="Taylor J.W."/>
            <person name="Young S.K."/>
            <person name="Zeng Q."/>
            <person name="Koehrsen M."/>
            <person name="Alvarado L."/>
            <person name="Berlin A."/>
            <person name="Borenstein D."/>
            <person name="Chapman S.B."/>
            <person name="Chen Z."/>
            <person name="Engels R."/>
            <person name="Freedman E."/>
            <person name="Gellesch M."/>
            <person name="Goldberg J."/>
            <person name="Griggs A."/>
            <person name="Gujja S."/>
            <person name="Heilman E."/>
            <person name="Heiman D."/>
            <person name="Howarth C."/>
            <person name="Jen D."/>
            <person name="Larson L."/>
            <person name="Mehta T."/>
            <person name="Neiman D."/>
            <person name="Park D."/>
            <person name="Pearson M."/>
            <person name="Richards J."/>
            <person name="Roberts A."/>
            <person name="Saif S."/>
            <person name="Shea T."/>
            <person name="Shenoy N."/>
            <person name="Sisk P."/>
            <person name="Stolte C."/>
            <person name="Sykes S."/>
            <person name="Walk T."/>
            <person name="White J."/>
            <person name="Yandava C."/>
            <person name="Haas B."/>
            <person name="Nusbaum C."/>
            <person name="Birren B."/>
        </authorList>
    </citation>
    <scope>NUCLEOTIDE SEQUENCE [LARGE SCALE GENOMIC DNA]</scope>
    <source>
        <strain evidence="2">RMSCC 757 / Silveira</strain>
    </source>
</reference>
<protein>
    <submittedName>
        <fullName evidence="1">Uncharacterized protein</fullName>
    </submittedName>
</protein>
<reference evidence="2" key="1">
    <citation type="journal article" date="2010" name="Genome Res.">
        <title>Population genomic sequencing of Coccidioides fungi reveals recent hybridization and transposon control.</title>
        <authorList>
            <person name="Neafsey D.E."/>
            <person name="Barker B.M."/>
            <person name="Sharpton T.J."/>
            <person name="Stajich J.E."/>
            <person name="Park D.J."/>
            <person name="Whiston E."/>
            <person name="Hung C.-Y."/>
            <person name="McMahan C."/>
            <person name="White J."/>
            <person name="Sykes S."/>
            <person name="Heiman D."/>
            <person name="Young S."/>
            <person name="Zeng Q."/>
            <person name="Abouelleil A."/>
            <person name="Aftuck L."/>
            <person name="Bessette D."/>
            <person name="Brown A."/>
            <person name="FitzGerald M."/>
            <person name="Lui A."/>
            <person name="Macdonald J.P."/>
            <person name="Priest M."/>
            <person name="Orbach M.J."/>
            <person name="Galgiani J.N."/>
            <person name="Kirkland T.N."/>
            <person name="Cole G.T."/>
            <person name="Birren B.W."/>
            <person name="Henn M.R."/>
            <person name="Taylor J.W."/>
            <person name="Rounsley S.D."/>
        </authorList>
    </citation>
    <scope>NUCLEOTIDE SEQUENCE [LARGE SCALE GENOMIC DNA]</scope>
    <source>
        <strain evidence="2">RMSCC 757 / Silveira</strain>
    </source>
</reference>
<sequence length="95" mass="10607">MWCHTRHSTSTGCSNCRVREFIHPTEHGVVRPSYQILQGRDGATNSLTRRCCNSLAFVLRHDQPTPTAMKYGGITTRILATSYVSAELVQLEGID</sequence>
<evidence type="ECO:0000313" key="2">
    <source>
        <dbReference type="Proteomes" id="UP000002497"/>
    </source>
</evidence>
<gene>
    <name evidence="1" type="ORF">CPSG_03468</name>
</gene>
<evidence type="ECO:0000313" key="1">
    <source>
        <dbReference type="EMBL" id="EFW20293.1"/>
    </source>
</evidence>
<dbReference type="AlphaFoldDB" id="E9D040"/>
<name>E9D040_COCPS</name>
<dbReference type="Proteomes" id="UP000002497">
    <property type="component" value="Unassembled WGS sequence"/>
</dbReference>
<dbReference type="HOGENOM" id="CLU_2372640_0_0_1"/>
<accession>E9D040</accession>
<dbReference type="EMBL" id="GL636489">
    <property type="protein sequence ID" value="EFW20293.1"/>
    <property type="molecule type" value="Genomic_DNA"/>
</dbReference>
<dbReference type="VEuPathDB" id="FungiDB:CPSG_03468"/>
<keyword evidence="2" id="KW-1185">Reference proteome</keyword>
<organism evidence="2">
    <name type="scientific">Coccidioides posadasii (strain RMSCC 757 / Silveira)</name>
    <name type="common">Valley fever fungus</name>
    <dbReference type="NCBI Taxonomy" id="443226"/>
    <lineage>
        <taxon>Eukaryota</taxon>
        <taxon>Fungi</taxon>
        <taxon>Dikarya</taxon>
        <taxon>Ascomycota</taxon>
        <taxon>Pezizomycotina</taxon>
        <taxon>Eurotiomycetes</taxon>
        <taxon>Eurotiomycetidae</taxon>
        <taxon>Onygenales</taxon>
        <taxon>Onygenaceae</taxon>
        <taxon>Coccidioides</taxon>
    </lineage>
</organism>
<proteinExistence type="predicted"/>